<dbReference type="AlphaFoldDB" id="A0A1S8YKJ0"/>
<dbReference type="STRING" id="1926881.BTJ39_14765"/>
<reference evidence="1 2" key="1">
    <citation type="submission" date="2016-12" db="EMBL/GenBank/DDBJ databases">
        <title>Izhakiella australiana sp. nov. of genus Izhakiella isolated from Australian desert.</title>
        <authorList>
            <person name="Ji M."/>
        </authorList>
    </citation>
    <scope>NUCLEOTIDE SEQUENCE [LARGE SCALE GENOMIC DNA]</scope>
    <source>
        <strain evidence="1 2">D4N98</strain>
    </source>
</reference>
<dbReference type="Proteomes" id="UP000190667">
    <property type="component" value="Unassembled WGS sequence"/>
</dbReference>
<comment type="caution">
    <text evidence="1">The sequence shown here is derived from an EMBL/GenBank/DDBJ whole genome shotgun (WGS) entry which is preliminary data.</text>
</comment>
<evidence type="ECO:0000313" key="1">
    <source>
        <dbReference type="EMBL" id="OON39193.1"/>
    </source>
</evidence>
<protein>
    <submittedName>
        <fullName evidence="1">Uncharacterized protein</fullName>
    </submittedName>
</protein>
<keyword evidence="2" id="KW-1185">Reference proteome</keyword>
<sequence>MTRGELPGKIRIKMQNDFLAWGALRVRFLSFVNLVTSGAERFSAITGQDDDVLNRIDLTRY</sequence>
<accession>A0A1S8YKJ0</accession>
<evidence type="ECO:0000313" key="2">
    <source>
        <dbReference type="Proteomes" id="UP000190667"/>
    </source>
</evidence>
<dbReference type="EMBL" id="MRUL01000010">
    <property type="protein sequence ID" value="OON39193.1"/>
    <property type="molecule type" value="Genomic_DNA"/>
</dbReference>
<name>A0A1S8YKJ0_9GAMM</name>
<gene>
    <name evidence="1" type="ORF">BTJ39_14765</name>
</gene>
<proteinExistence type="predicted"/>
<organism evidence="1 2">
    <name type="scientific">Izhakiella australiensis</name>
    <dbReference type="NCBI Taxonomy" id="1926881"/>
    <lineage>
        <taxon>Bacteria</taxon>
        <taxon>Pseudomonadati</taxon>
        <taxon>Pseudomonadota</taxon>
        <taxon>Gammaproteobacteria</taxon>
        <taxon>Enterobacterales</taxon>
        <taxon>Erwiniaceae</taxon>
        <taxon>Izhakiella</taxon>
    </lineage>
</organism>